<accession>A0ABC9N794</accession>
<comment type="caution">
    <text evidence="1">The sequence shown here is derived from an EMBL/GenBank/DDBJ whole genome shotgun (WGS) entry which is preliminary data.</text>
</comment>
<organism evidence="1 2">
    <name type="scientific">Bacteroides uniformis (strain ATCC 8492 / DSM 6597 / CCUG 4942 / CIP 103695 / JCM 5828 / KCTC 5204 / NCTC 13054 / VPI 0061)</name>
    <dbReference type="NCBI Taxonomy" id="411479"/>
    <lineage>
        <taxon>Bacteria</taxon>
        <taxon>Pseudomonadati</taxon>
        <taxon>Bacteroidota</taxon>
        <taxon>Bacteroidia</taxon>
        <taxon>Bacteroidales</taxon>
        <taxon>Bacteroidaceae</taxon>
        <taxon>Bacteroides</taxon>
    </lineage>
</organism>
<evidence type="ECO:0000313" key="1">
    <source>
        <dbReference type="EMBL" id="EDO52391.1"/>
    </source>
</evidence>
<protein>
    <submittedName>
        <fullName evidence="1">Uncharacterized protein</fullName>
    </submittedName>
</protein>
<dbReference type="Proteomes" id="UP000004110">
    <property type="component" value="Unassembled WGS sequence"/>
</dbReference>
<proteinExistence type="predicted"/>
<sequence length="43" mass="4804">MPQHPYICYGDALCRASCNACRCAGRAYSMLSQRSFMSVGKRI</sequence>
<dbReference type="AlphaFoldDB" id="A0ABC9N794"/>
<evidence type="ECO:0000313" key="2">
    <source>
        <dbReference type="Proteomes" id="UP000004110"/>
    </source>
</evidence>
<reference evidence="1" key="2">
    <citation type="submission" date="2013-11" db="EMBL/GenBank/DDBJ databases">
        <title>Draft genome sequence of Bacteroides uniformis (ATCC 8492).</title>
        <authorList>
            <person name="Sudarsanam P."/>
            <person name="Ley R."/>
            <person name="Guruge J."/>
            <person name="Turnbaugh P.J."/>
            <person name="Mahowald M."/>
            <person name="Liep D."/>
            <person name="Gordon J."/>
        </authorList>
    </citation>
    <scope>NUCLEOTIDE SEQUENCE</scope>
    <source>
        <strain evidence="1">ATCC 8492</strain>
    </source>
</reference>
<dbReference type="EMBL" id="AAYH02000048">
    <property type="protein sequence ID" value="EDO52391.1"/>
    <property type="molecule type" value="Genomic_DNA"/>
</dbReference>
<reference evidence="1" key="1">
    <citation type="submission" date="2007-06" db="EMBL/GenBank/DDBJ databases">
        <authorList>
            <person name="Fulton L."/>
            <person name="Clifton S."/>
            <person name="Fulton B."/>
            <person name="Xu J."/>
            <person name="Minx P."/>
            <person name="Pepin K.H."/>
            <person name="Johnson M."/>
            <person name="Thiruvilangam P."/>
            <person name="Bhonagiri V."/>
            <person name="Nash W.E."/>
            <person name="Mardis E.R."/>
            <person name="Wilson R.K."/>
        </authorList>
    </citation>
    <scope>NUCLEOTIDE SEQUENCE [LARGE SCALE GENOMIC DNA]</scope>
    <source>
        <strain evidence="1">ATCC 8492</strain>
    </source>
</reference>
<gene>
    <name evidence="1" type="ORF">BACUNI_04005</name>
</gene>
<name>A0ABC9N794_BACUC</name>
<keyword evidence="2" id="KW-1185">Reference proteome</keyword>